<proteinExistence type="predicted"/>
<organism evidence="1 2">
    <name type="scientific">Nyssa sinensis</name>
    <dbReference type="NCBI Taxonomy" id="561372"/>
    <lineage>
        <taxon>Eukaryota</taxon>
        <taxon>Viridiplantae</taxon>
        <taxon>Streptophyta</taxon>
        <taxon>Embryophyta</taxon>
        <taxon>Tracheophyta</taxon>
        <taxon>Spermatophyta</taxon>
        <taxon>Magnoliopsida</taxon>
        <taxon>eudicotyledons</taxon>
        <taxon>Gunneridae</taxon>
        <taxon>Pentapetalae</taxon>
        <taxon>asterids</taxon>
        <taxon>Cornales</taxon>
        <taxon>Nyssaceae</taxon>
        <taxon>Nyssa</taxon>
    </lineage>
</organism>
<reference evidence="1 2" key="1">
    <citation type="submission" date="2019-09" db="EMBL/GenBank/DDBJ databases">
        <title>A chromosome-level genome assembly of the Chinese tupelo Nyssa sinensis.</title>
        <authorList>
            <person name="Yang X."/>
            <person name="Kang M."/>
            <person name="Yang Y."/>
            <person name="Xiong H."/>
            <person name="Wang M."/>
            <person name="Zhang Z."/>
            <person name="Wang Z."/>
            <person name="Wu H."/>
            <person name="Ma T."/>
            <person name="Liu J."/>
            <person name="Xi Z."/>
        </authorList>
    </citation>
    <scope>NUCLEOTIDE SEQUENCE [LARGE SCALE GENOMIC DNA]</scope>
    <source>
        <strain evidence="1">J267</strain>
        <tissue evidence="1">Leaf</tissue>
    </source>
</reference>
<dbReference type="AlphaFoldDB" id="A0A5J4ZCG2"/>
<dbReference type="Gene3D" id="3.50.7.10">
    <property type="entry name" value="GroEL"/>
    <property type="match status" value="1"/>
</dbReference>
<accession>A0A5J4ZCG2</accession>
<dbReference type="OrthoDB" id="10248520at2759"/>
<name>A0A5J4ZCG2_9ASTE</name>
<evidence type="ECO:0000313" key="2">
    <source>
        <dbReference type="Proteomes" id="UP000325577"/>
    </source>
</evidence>
<protein>
    <submittedName>
        <fullName evidence="1">Uncharacterized protein</fullName>
    </submittedName>
</protein>
<dbReference type="SUPFAM" id="SSF52029">
    <property type="entry name" value="GroEL apical domain-like"/>
    <property type="match status" value="1"/>
</dbReference>
<sequence>MDTDKVKIYGARVRVDSMSKDAQIEGAEKEKMRQKRKLFADAGILAIEHADFDGIEGLVLVTGGEIASTFDNPETVKLGHRKLIEEIMNG</sequence>
<keyword evidence="2" id="KW-1185">Reference proteome</keyword>
<gene>
    <name evidence="1" type="ORF">F0562_019289</name>
</gene>
<dbReference type="InterPro" id="IPR027409">
    <property type="entry name" value="GroEL-like_apical_dom_sf"/>
</dbReference>
<dbReference type="Proteomes" id="UP000325577">
    <property type="component" value="Linkage Group LG9"/>
</dbReference>
<dbReference type="EMBL" id="CM018052">
    <property type="protein sequence ID" value="KAA8516110.1"/>
    <property type="molecule type" value="Genomic_DNA"/>
</dbReference>
<evidence type="ECO:0000313" key="1">
    <source>
        <dbReference type="EMBL" id="KAA8516110.1"/>
    </source>
</evidence>